<protein>
    <recommendedName>
        <fullName evidence="6">DUF418 domain-containing protein</fullName>
    </recommendedName>
</protein>
<sequence>MSRPEARAPRASGRLLGLDLFRAVAVFGMLVAHVGPAAWTPGEGFGTVHVEWEIFHSRMPAMFAFAAGLSLNLGRAHASGAAQPAVVPTLIRAALLAACGFALTWLGTPVVVILTSFAVWFVLVLPLRRLGAPALLIVAGAWAVLGPAASFLLRRSITLPGNALWDALVAGDYPAMTWMPFVVAGLGVGRLELSSKRIRLRLAAAGAALIGIGYLLSGLLLSGGLTARILDTLPAGADGDAAQQFARRFFAESGVTDTGSWLWLLVPAPHSGSWADVLGCLGVCLLLLAVLLPIGELSRWAENGRPAGQRAVGLLVTLAAPLGTMVLSVYAAHIVAMAVITAATGHSFSGAQSPLMLLGFTLGLMLFSVLWLRRFPRGPLEWLLGRATAVIERMGRRASAGSTRPSRP</sequence>
<evidence type="ECO:0000259" key="2">
    <source>
        <dbReference type="Pfam" id="PF04235"/>
    </source>
</evidence>
<evidence type="ECO:0000313" key="5">
    <source>
        <dbReference type="Proteomes" id="UP000238650"/>
    </source>
</evidence>
<keyword evidence="1" id="KW-1133">Transmembrane helix</keyword>
<reference evidence="4 5" key="1">
    <citation type="journal article" date="2017" name="New Microbes New Infect">
        <title>Genome sequence of 'Leucobacter massiliensis' sp. nov. isolated from human pharynx after travel to the 2014 Hajj.</title>
        <authorList>
            <person name="Leangapichart T."/>
            <person name="Gautret P."/>
            <person name="Nguyen T.T."/>
            <person name="Armstrong N."/>
            <person name="Rolain J.M."/>
        </authorList>
    </citation>
    <scope>NUCLEOTIDE SEQUENCE [LARGE SCALE GENOMIC DNA]</scope>
    <source>
        <strain evidence="4 5">122RC15</strain>
    </source>
</reference>
<feature type="transmembrane region" description="Helical" evidence="1">
    <location>
        <begin position="355"/>
        <end position="372"/>
    </location>
</feature>
<evidence type="ECO:0008006" key="6">
    <source>
        <dbReference type="Google" id="ProtNLM"/>
    </source>
</evidence>
<feature type="transmembrane region" description="Helical" evidence="1">
    <location>
        <begin position="273"/>
        <end position="294"/>
    </location>
</feature>
<dbReference type="InterPro" id="IPR007349">
    <property type="entry name" value="DUF418"/>
</dbReference>
<feature type="transmembrane region" description="Helical" evidence="1">
    <location>
        <begin position="134"/>
        <end position="153"/>
    </location>
</feature>
<name>A0A2S9QPV5_9MICO</name>
<dbReference type="Pfam" id="PF04235">
    <property type="entry name" value="DUF418"/>
    <property type="match status" value="1"/>
</dbReference>
<dbReference type="AlphaFoldDB" id="A0A2S9QPV5"/>
<evidence type="ECO:0000313" key="4">
    <source>
        <dbReference type="EMBL" id="PRI11616.1"/>
    </source>
</evidence>
<keyword evidence="1" id="KW-0812">Transmembrane</keyword>
<evidence type="ECO:0000259" key="3">
    <source>
        <dbReference type="Pfam" id="PF07786"/>
    </source>
</evidence>
<evidence type="ECO:0000256" key="1">
    <source>
        <dbReference type="SAM" id="Phobius"/>
    </source>
</evidence>
<dbReference type="Proteomes" id="UP000238650">
    <property type="component" value="Unassembled WGS sequence"/>
</dbReference>
<accession>A0A2S9QPV5</accession>
<dbReference type="Pfam" id="PF07786">
    <property type="entry name" value="HGSNAT_cat"/>
    <property type="match status" value="1"/>
</dbReference>
<dbReference type="OrthoDB" id="4966979at2"/>
<dbReference type="InterPro" id="IPR012429">
    <property type="entry name" value="HGSNAT_cat"/>
</dbReference>
<keyword evidence="5" id="KW-1185">Reference proteome</keyword>
<dbReference type="EMBL" id="MWZD01000015">
    <property type="protein sequence ID" value="PRI11616.1"/>
    <property type="molecule type" value="Genomic_DNA"/>
</dbReference>
<keyword evidence="1" id="KW-0472">Membrane</keyword>
<organism evidence="4 5">
    <name type="scientific">Leucobacter massiliensis</name>
    <dbReference type="NCBI Taxonomy" id="1686285"/>
    <lineage>
        <taxon>Bacteria</taxon>
        <taxon>Bacillati</taxon>
        <taxon>Actinomycetota</taxon>
        <taxon>Actinomycetes</taxon>
        <taxon>Micrococcales</taxon>
        <taxon>Microbacteriaceae</taxon>
        <taxon>Leucobacter</taxon>
    </lineage>
</organism>
<feature type="transmembrane region" description="Helical" evidence="1">
    <location>
        <begin position="109"/>
        <end position="127"/>
    </location>
</feature>
<feature type="transmembrane region" description="Helical" evidence="1">
    <location>
        <begin position="200"/>
        <end position="221"/>
    </location>
</feature>
<feature type="transmembrane region" description="Helical" evidence="1">
    <location>
        <begin position="20"/>
        <end position="39"/>
    </location>
</feature>
<feature type="domain" description="Heparan-alpha-glucosaminide N-acetyltransferase catalytic" evidence="3">
    <location>
        <begin position="14"/>
        <end position="202"/>
    </location>
</feature>
<feature type="domain" description="DUF418" evidence="2">
    <location>
        <begin position="314"/>
        <end position="388"/>
    </location>
</feature>
<dbReference type="RefSeq" id="WP_105804888.1">
    <property type="nucleotide sequence ID" value="NZ_MWZD01000015.1"/>
</dbReference>
<feature type="transmembrane region" description="Helical" evidence="1">
    <location>
        <begin position="173"/>
        <end position="193"/>
    </location>
</feature>
<gene>
    <name evidence="4" type="ORF">B4915_05785</name>
</gene>
<feature type="transmembrane region" description="Helical" evidence="1">
    <location>
        <begin position="314"/>
        <end position="343"/>
    </location>
</feature>
<proteinExistence type="predicted"/>
<comment type="caution">
    <text evidence="4">The sequence shown here is derived from an EMBL/GenBank/DDBJ whole genome shotgun (WGS) entry which is preliminary data.</text>
</comment>